<dbReference type="SUPFAM" id="SSF53474">
    <property type="entry name" value="alpha/beta-Hydrolases"/>
    <property type="match status" value="1"/>
</dbReference>
<dbReference type="STRING" id="1173701.A0A066WSU7"/>
<dbReference type="InterPro" id="IPR050261">
    <property type="entry name" value="FrsA_esterase"/>
</dbReference>
<dbReference type="HOGENOM" id="CLU_034451_0_0_1"/>
<sequence>MAPAHTLPHRTQFSVLLLALFLDFETIRILGTTVYGGAEVAEVLEAVGEIKPNDPISWEKAWSKQAARAELIAKDACAAGDRDAAKRAYLRAANYTRASGYMYISSPPARGDTAMVQHPCALSVSERMGSLFRKAIDFMECPVHLLSTPFEAMSYQGADSCQEELFFMYPSAGYRQGYAVLTFDGPGQGIMLRRHGLVMRPNWEAVSGAVIDHLIEFSAKNPDLQLNIDSIVVAGASMGGYFALRAAADTRVKACVSIVRPIMESYVYSHLTDSIFLTTQDPFFDMWGFGTAHVSRLCLSAWMNGWMSRGVIDTLMNGLKTISFQLKWEISVAGTFFGIYSPSDTLLHTKKFSWAGSQQKDGVDYLTHVACPVLVSGSGNSLYLDVEEHTKRCYDGLVNVPLENKEVWVPCSPGQGSLQAKMGAVALCGHRSLKFLDRALDIVRKPLL</sequence>
<name>A0A066WSU7_COLSU</name>
<keyword evidence="5" id="KW-1185">Reference proteome</keyword>
<evidence type="ECO:0000313" key="5">
    <source>
        <dbReference type="Proteomes" id="UP000027238"/>
    </source>
</evidence>
<dbReference type="EMBL" id="JMSE01001562">
    <property type="protein sequence ID" value="KDN59978.1"/>
    <property type="molecule type" value="Genomic_DNA"/>
</dbReference>
<comment type="caution">
    <text evidence="4">The sequence shown here is derived from an EMBL/GenBank/DDBJ whole genome shotgun (WGS) entry which is preliminary data.</text>
</comment>
<evidence type="ECO:0000256" key="2">
    <source>
        <dbReference type="ARBA" id="ARBA00022801"/>
    </source>
</evidence>
<reference evidence="5" key="1">
    <citation type="journal article" date="2014" name="Genome Announc.">
        <title>Draft genome sequence of Colletotrichum sublineola, a destructive pathogen of cultivated sorghum.</title>
        <authorList>
            <person name="Baroncelli R."/>
            <person name="Sanz-Martin J.M."/>
            <person name="Rech G.E."/>
            <person name="Sukno S.A."/>
            <person name="Thon M.R."/>
        </authorList>
    </citation>
    <scope>NUCLEOTIDE SEQUENCE [LARGE SCALE GENOMIC DNA]</scope>
    <source>
        <strain evidence="5">TX430BB</strain>
    </source>
</reference>
<dbReference type="PANTHER" id="PTHR22946:SF13">
    <property type="entry name" value="ALPHA_BETA HYDROLASE PSOB"/>
    <property type="match status" value="1"/>
</dbReference>
<dbReference type="AlphaFoldDB" id="A0A066WSU7"/>
<accession>A0A066WSU7</accession>
<organism evidence="4 5">
    <name type="scientific">Colletotrichum sublineola</name>
    <name type="common">Sorghum anthracnose fungus</name>
    <dbReference type="NCBI Taxonomy" id="1173701"/>
    <lineage>
        <taxon>Eukaryota</taxon>
        <taxon>Fungi</taxon>
        <taxon>Dikarya</taxon>
        <taxon>Ascomycota</taxon>
        <taxon>Pezizomycotina</taxon>
        <taxon>Sordariomycetes</taxon>
        <taxon>Hypocreomycetidae</taxon>
        <taxon>Glomerellales</taxon>
        <taxon>Glomerellaceae</taxon>
        <taxon>Colletotrichum</taxon>
        <taxon>Colletotrichum graminicola species complex</taxon>
    </lineage>
</organism>
<gene>
    <name evidence="4" type="ORF">CSUB01_11646</name>
</gene>
<dbReference type="eggNOG" id="ENOG502QPTG">
    <property type="taxonomic scope" value="Eukaryota"/>
</dbReference>
<dbReference type="Gene3D" id="1.20.1440.110">
    <property type="entry name" value="acylaminoacyl peptidase"/>
    <property type="match status" value="1"/>
</dbReference>
<proteinExistence type="predicted"/>
<dbReference type="Gene3D" id="3.40.50.1820">
    <property type="entry name" value="alpha/beta hydrolase"/>
    <property type="match status" value="1"/>
</dbReference>
<comment type="pathway">
    <text evidence="1">Mycotoxin biosynthesis.</text>
</comment>
<evidence type="ECO:0000313" key="4">
    <source>
        <dbReference type="EMBL" id="KDN59978.1"/>
    </source>
</evidence>
<dbReference type="OMA" id="FQLKWEI"/>
<evidence type="ECO:0000256" key="3">
    <source>
        <dbReference type="SAM" id="SignalP"/>
    </source>
</evidence>
<feature type="signal peptide" evidence="3">
    <location>
        <begin position="1"/>
        <end position="31"/>
    </location>
</feature>
<feature type="chain" id="PRO_5001629314" evidence="3">
    <location>
        <begin position="32"/>
        <end position="448"/>
    </location>
</feature>
<dbReference type="OrthoDB" id="249703at2759"/>
<evidence type="ECO:0000256" key="1">
    <source>
        <dbReference type="ARBA" id="ARBA00004685"/>
    </source>
</evidence>
<keyword evidence="3" id="KW-0732">Signal</keyword>
<dbReference type="Proteomes" id="UP000027238">
    <property type="component" value="Unassembled WGS sequence"/>
</dbReference>
<keyword evidence="2 4" id="KW-0378">Hydrolase</keyword>
<dbReference type="InterPro" id="IPR029058">
    <property type="entry name" value="AB_hydrolase_fold"/>
</dbReference>
<dbReference type="PANTHER" id="PTHR22946">
    <property type="entry name" value="DIENELACTONE HYDROLASE DOMAIN-CONTAINING PROTEIN-RELATED"/>
    <property type="match status" value="1"/>
</dbReference>
<protein>
    <submittedName>
        <fullName evidence="4">Putative alpha/beta hydrolase</fullName>
    </submittedName>
</protein>
<dbReference type="GO" id="GO:0016787">
    <property type="term" value="F:hydrolase activity"/>
    <property type="evidence" value="ECO:0007669"/>
    <property type="project" value="UniProtKB-KW"/>
</dbReference>